<keyword evidence="1" id="KW-0808">Transferase</keyword>
<evidence type="ECO:0000256" key="1">
    <source>
        <dbReference type="ARBA" id="ARBA00022679"/>
    </source>
</evidence>
<dbReference type="EMBL" id="APOI01000029">
    <property type="protein sequence ID" value="ENU22074.1"/>
    <property type="molecule type" value="Genomic_DNA"/>
</dbReference>
<evidence type="ECO:0000313" key="3">
    <source>
        <dbReference type="EMBL" id="ENU22074.1"/>
    </source>
</evidence>
<comment type="caution">
    <text evidence="3">The sequence shown here is derived from an EMBL/GenBank/DDBJ whole genome shotgun (WGS) entry which is preliminary data.</text>
</comment>
<evidence type="ECO:0000313" key="4">
    <source>
        <dbReference type="Proteomes" id="UP000013034"/>
    </source>
</evidence>
<dbReference type="Proteomes" id="UP000013034">
    <property type="component" value="Unassembled WGS sequence"/>
</dbReference>
<evidence type="ECO:0000259" key="2">
    <source>
        <dbReference type="Pfam" id="PF00534"/>
    </source>
</evidence>
<dbReference type="SUPFAM" id="SSF53756">
    <property type="entry name" value="UDP-Glycosyltransferase/glycogen phosphorylase"/>
    <property type="match status" value="1"/>
</dbReference>
<reference evidence="3 4" key="1">
    <citation type="submission" date="2013-02" db="EMBL/GenBank/DDBJ databases">
        <title>The Genome Sequence of Acinetobacter sp. NIPH 809.</title>
        <authorList>
            <consortium name="The Broad Institute Genome Sequencing Platform"/>
            <consortium name="The Broad Institute Genome Sequencing Center for Infectious Disease"/>
            <person name="Cerqueira G."/>
            <person name="Feldgarden M."/>
            <person name="Courvalin P."/>
            <person name="Perichon B."/>
            <person name="Grillot-Courvalin C."/>
            <person name="Clermont D."/>
            <person name="Rocha E."/>
            <person name="Yoon E.-J."/>
            <person name="Nemec A."/>
            <person name="Walker B."/>
            <person name="Young S.K."/>
            <person name="Zeng Q."/>
            <person name="Gargeya S."/>
            <person name="Fitzgerald M."/>
            <person name="Haas B."/>
            <person name="Abouelleil A."/>
            <person name="Alvarado L."/>
            <person name="Arachchi H.M."/>
            <person name="Berlin A.M."/>
            <person name="Chapman S.B."/>
            <person name="Dewar J."/>
            <person name="Goldberg J."/>
            <person name="Griggs A."/>
            <person name="Gujja S."/>
            <person name="Hansen M."/>
            <person name="Howarth C."/>
            <person name="Imamovic A."/>
            <person name="Larimer J."/>
            <person name="McCowan C."/>
            <person name="Murphy C."/>
            <person name="Neiman D."/>
            <person name="Pearson M."/>
            <person name="Priest M."/>
            <person name="Roberts A."/>
            <person name="Saif S."/>
            <person name="Shea T."/>
            <person name="Sisk P."/>
            <person name="Sykes S."/>
            <person name="Wortman J."/>
            <person name="Nusbaum C."/>
            <person name="Birren B."/>
        </authorList>
    </citation>
    <scope>NUCLEOTIDE SEQUENCE [LARGE SCALE GENOMIC DNA]</scope>
    <source>
        <strain evidence="3 4">NIPH 809</strain>
    </source>
</reference>
<accession>A0ABP2TI69</accession>
<sequence length="336" mass="37917">MILIDSVYINDGGGLVLLKYLVDVLGKTELSIFYLFDERTKDIFKDVNSSKLFVENKISKRKKFYDLNKNKFSSVLCFGNVPPPIKLEIPVMVYFHQPLFLKIPSEFSLKNKVIYGVKQLVLNYYKNNATIWLTQSKYIQENLARKYFSGSVEKIKVMPFYPPIDCSEKEIIREKANFIYVSNAAPHKNHRNLILAFCAAYDKIGKGTLTVTVPSTAVEVCKLIDEKIDQGYPIENIGFIDRKALVDLYLSSEYLIFPSLAESFGLGLAEAIDAGCKVIASDLAYTYQVCNPSLTFNPYIIQDMEAAIITAVTEDLPSSQKNISNDIEQLISILSG</sequence>
<proteinExistence type="predicted"/>
<dbReference type="Pfam" id="PF00534">
    <property type="entry name" value="Glycos_transf_1"/>
    <property type="match status" value="1"/>
</dbReference>
<dbReference type="PANTHER" id="PTHR46401:SF2">
    <property type="entry name" value="GLYCOSYLTRANSFERASE WBBK-RELATED"/>
    <property type="match status" value="1"/>
</dbReference>
<dbReference type="InterPro" id="IPR001296">
    <property type="entry name" value="Glyco_trans_1"/>
</dbReference>
<organism evidence="3 4">
    <name type="scientific">Acinetobacter proteolyticus</name>
    <dbReference type="NCBI Taxonomy" id="1776741"/>
    <lineage>
        <taxon>Bacteria</taxon>
        <taxon>Pseudomonadati</taxon>
        <taxon>Pseudomonadota</taxon>
        <taxon>Gammaproteobacteria</taxon>
        <taxon>Moraxellales</taxon>
        <taxon>Moraxellaceae</taxon>
        <taxon>Acinetobacter</taxon>
    </lineage>
</organism>
<dbReference type="Gene3D" id="3.40.50.2000">
    <property type="entry name" value="Glycogen Phosphorylase B"/>
    <property type="match status" value="1"/>
</dbReference>
<name>A0ABP2TI69_9GAMM</name>
<gene>
    <name evidence="3" type="ORF">F993_03349</name>
</gene>
<dbReference type="RefSeq" id="WP_004656714.1">
    <property type="nucleotide sequence ID" value="NZ_KB849179.1"/>
</dbReference>
<protein>
    <recommendedName>
        <fullName evidence="2">Glycosyl transferase family 1 domain-containing protein</fullName>
    </recommendedName>
</protein>
<feature type="domain" description="Glycosyl transferase family 1" evidence="2">
    <location>
        <begin position="173"/>
        <end position="288"/>
    </location>
</feature>
<dbReference type="PANTHER" id="PTHR46401">
    <property type="entry name" value="GLYCOSYLTRANSFERASE WBBK-RELATED"/>
    <property type="match status" value="1"/>
</dbReference>
<keyword evidence="4" id="KW-1185">Reference proteome</keyword>